<proteinExistence type="inferred from homology"/>
<dbReference type="SUPFAM" id="SSF54211">
    <property type="entry name" value="Ribosomal protein S5 domain 2-like"/>
    <property type="match status" value="1"/>
</dbReference>
<dbReference type="Proteomes" id="UP000192602">
    <property type="component" value="Unassembled WGS sequence"/>
</dbReference>
<dbReference type="PIRSF" id="PIRSF002583">
    <property type="entry name" value="Hsp90"/>
    <property type="match status" value="1"/>
</dbReference>
<feature type="binding site" evidence="11">
    <location>
        <position position="96"/>
    </location>
    <ligand>
        <name>ATP</name>
        <dbReference type="ChEBI" id="CHEBI:30616"/>
    </ligand>
</feature>
<feature type="domain" description="Histidine kinase/HSP90-like ATPase" evidence="12">
    <location>
        <begin position="24"/>
        <end position="178"/>
    </location>
</feature>
<keyword evidence="7 10" id="KW-0143">Chaperone</keyword>
<dbReference type="Gene3D" id="1.20.120.790">
    <property type="entry name" value="Heat shock protein 90, C-terminal domain"/>
    <property type="match status" value="1"/>
</dbReference>
<dbReference type="Gene3D" id="3.30.230.80">
    <property type="match status" value="1"/>
</dbReference>
<dbReference type="PROSITE" id="PS00298">
    <property type="entry name" value="HSP90"/>
    <property type="match status" value="1"/>
</dbReference>
<keyword evidence="6 10" id="KW-0346">Stress response</keyword>
<sequence>MAKHHFEAEVSKLLHIVIHSLYTNKEIFLRELISNASDAIDKLHLLSLTEEKYKEFVAEPKITITLDEIEKRLIVSDNGIGMDDVDLIENLGTIAKSGTKKFLEELEENKQKENLIGQFGVGFYSAFMVAKRVEVVSRKAGDEKAWIWVSEASGEFEVDEAKRETHGTDVILYLREDAKEFLDEWRIKEIVKKYSDHIPYKIYLKKGDKEEQINSAKALWKLNKSEIKEEEYKEFYKTLSHDMQDPLFWIHTKAEGTLEYTTLFYIPSVRPFDLFRADYEPGVKLYVKNVFIMQDRDLLPAYLRFVRGIIDAEDLPLNISRETLQYNAVLSKIKKASIRKILTELKKLKENDKEKYIKFWDLFGKVIKEGILSDFDNRELIKELILFKTSKSNSYIDFATYVKNMKEHQKSIYYLIGSEQKDSPLLDRFKKEDFEVIFFSDDIDSLIVPALESYKEKRLKSIASTEADEDFEEVSLDEAKYSDLLRALKEGLKEKVKDVKLSARLTEYPVCLVYDKNDPEYQTAMLLQQMGEYAVKPQPILEINPHHEIFTKLLLKNDMKSVENIALLLYNEARILEGMEVDDPANTAKALNTLISQSL</sequence>
<feature type="binding site" evidence="11">
    <location>
        <position position="31"/>
    </location>
    <ligand>
        <name>ATP</name>
        <dbReference type="ChEBI" id="CHEBI:30616"/>
    </ligand>
</feature>
<dbReference type="InterPro" id="IPR020575">
    <property type="entry name" value="Hsp90_N"/>
</dbReference>
<evidence type="ECO:0000256" key="6">
    <source>
        <dbReference type="ARBA" id="ARBA00023016"/>
    </source>
</evidence>
<dbReference type="GO" id="GO:0140662">
    <property type="term" value="F:ATP-dependent protein folding chaperone"/>
    <property type="evidence" value="ECO:0007669"/>
    <property type="project" value="InterPro"/>
</dbReference>
<dbReference type="InterPro" id="IPR036890">
    <property type="entry name" value="HATPase_C_sf"/>
</dbReference>
<evidence type="ECO:0000259" key="12">
    <source>
        <dbReference type="SMART" id="SM00387"/>
    </source>
</evidence>
<dbReference type="SMART" id="SM00387">
    <property type="entry name" value="HATPase_c"/>
    <property type="match status" value="1"/>
</dbReference>
<feature type="binding site" evidence="11">
    <location>
        <position position="321"/>
    </location>
    <ligand>
        <name>ATP</name>
        <dbReference type="ChEBI" id="CHEBI:30616"/>
    </ligand>
</feature>
<name>A0A1W1WTL7_9BACT</name>
<dbReference type="InterPro" id="IPR020568">
    <property type="entry name" value="Ribosomal_Su5_D2-typ_SF"/>
</dbReference>
<dbReference type="Gene3D" id="3.30.565.10">
    <property type="entry name" value="Histidine kinase-like ATPase, C-terminal domain"/>
    <property type="match status" value="1"/>
</dbReference>
<evidence type="ECO:0000256" key="5">
    <source>
        <dbReference type="ARBA" id="ARBA00022840"/>
    </source>
</evidence>
<feature type="binding site" evidence="11">
    <location>
        <position position="90"/>
    </location>
    <ligand>
        <name>ATP</name>
        <dbReference type="ChEBI" id="CHEBI:30616"/>
    </ligand>
</feature>
<dbReference type="PANTHER" id="PTHR11528">
    <property type="entry name" value="HEAT SHOCK PROTEIN 90 FAMILY MEMBER"/>
    <property type="match status" value="1"/>
</dbReference>
<keyword evidence="4 10" id="KW-0547">Nucleotide-binding</keyword>
<dbReference type="InterPro" id="IPR001404">
    <property type="entry name" value="Hsp90_fam"/>
</dbReference>
<comment type="function">
    <text evidence="8 10">Molecular chaperone. Has ATPase activity.</text>
</comment>
<feature type="region of interest" description="C" evidence="10">
    <location>
        <begin position="526"/>
        <end position="599"/>
    </location>
</feature>
<dbReference type="AlphaFoldDB" id="A0A1W1WTL7"/>
<feature type="binding site" evidence="11">
    <location>
        <position position="35"/>
    </location>
    <ligand>
        <name>ATP</name>
        <dbReference type="ChEBI" id="CHEBI:30616"/>
    </ligand>
</feature>
<dbReference type="GO" id="GO:0016887">
    <property type="term" value="F:ATP hydrolysis activity"/>
    <property type="evidence" value="ECO:0007669"/>
    <property type="project" value="InterPro"/>
</dbReference>
<keyword evidence="3 10" id="KW-0963">Cytoplasm</keyword>
<dbReference type="InterPro" id="IPR037196">
    <property type="entry name" value="HSP90_C"/>
</dbReference>
<dbReference type="Gene3D" id="3.40.50.11260">
    <property type="match status" value="1"/>
</dbReference>
<evidence type="ECO:0000313" key="14">
    <source>
        <dbReference type="Proteomes" id="UP000192602"/>
    </source>
</evidence>
<evidence type="ECO:0000256" key="10">
    <source>
        <dbReference type="HAMAP-Rule" id="MF_00505"/>
    </source>
</evidence>
<dbReference type="HAMAP" id="MF_00505">
    <property type="entry name" value="HSP90"/>
    <property type="match status" value="1"/>
</dbReference>
<evidence type="ECO:0000313" key="13">
    <source>
        <dbReference type="EMBL" id="SMC09664.1"/>
    </source>
</evidence>
<dbReference type="GO" id="GO:0005737">
    <property type="term" value="C:cytoplasm"/>
    <property type="evidence" value="ECO:0007669"/>
    <property type="project" value="UniProtKB-SubCell"/>
</dbReference>
<evidence type="ECO:0000256" key="2">
    <source>
        <dbReference type="ARBA" id="ARBA00008239"/>
    </source>
</evidence>
<feature type="binding site" evidence="11">
    <location>
        <position position="82"/>
    </location>
    <ligand>
        <name>ATP</name>
        <dbReference type="ChEBI" id="CHEBI:30616"/>
    </ligand>
</feature>
<dbReference type="RefSeq" id="WP_084275880.1">
    <property type="nucleotide sequence ID" value="NZ_AP026671.1"/>
</dbReference>
<dbReference type="InterPro" id="IPR003594">
    <property type="entry name" value="HATPase_dom"/>
</dbReference>
<dbReference type="FunFam" id="3.30.230.80:FF:000002">
    <property type="entry name" value="Molecular chaperone HtpG"/>
    <property type="match status" value="1"/>
</dbReference>
<comment type="similarity">
    <text evidence="2 10">Belongs to the heat shock protein 90 family.</text>
</comment>
<evidence type="ECO:0000256" key="7">
    <source>
        <dbReference type="ARBA" id="ARBA00023186"/>
    </source>
</evidence>
<dbReference type="SUPFAM" id="SSF110942">
    <property type="entry name" value="HSP90 C-terminal domain"/>
    <property type="match status" value="1"/>
</dbReference>
<dbReference type="STRING" id="1069081.SAMN05660197_1486"/>
<feature type="binding site" evidence="11">
    <location>
        <position position="77"/>
    </location>
    <ligand>
        <name>ATP</name>
        <dbReference type="ChEBI" id="CHEBI:30616"/>
    </ligand>
</feature>
<feature type="binding site" evidence="11">
    <location>
        <begin position="97"/>
        <end position="98"/>
    </location>
    <ligand>
        <name>ATP</name>
        <dbReference type="ChEBI" id="CHEBI:30616"/>
    </ligand>
</feature>
<accession>A0A1W1WTL7</accession>
<evidence type="ECO:0000256" key="4">
    <source>
        <dbReference type="ARBA" id="ARBA00022741"/>
    </source>
</evidence>
<gene>
    <name evidence="10" type="primary">htpG</name>
    <name evidence="13" type="ORF">SAMN05660197_1486</name>
</gene>
<dbReference type="EMBL" id="FWWZ01000001">
    <property type="protein sequence ID" value="SMC09664.1"/>
    <property type="molecule type" value="Genomic_DNA"/>
</dbReference>
<evidence type="ECO:0000256" key="3">
    <source>
        <dbReference type="ARBA" id="ARBA00022490"/>
    </source>
</evidence>
<dbReference type="Pfam" id="PF00183">
    <property type="entry name" value="HSP90"/>
    <property type="match status" value="1"/>
</dbReference>
<dbReference type="OrthoDB" id="9802640at2"/>
<dbReference type="InterPro" id="IPR019805">
    <property type="entry name" value="Heat_shock_protein_90_CS"/>
</dbReference>
<feature type="binding site" evidence="11">
    <location>
        <position position="168"/>
    </location>
    <ligand>
        <name>ATP</name>
        <dbReference type="ChEBI" id="CHEBI:30616"/>
    </ligand>
</feature>
<comment type="subcellular location">
    <subcellularLocation>
        <location evidence="1 10">Cytoplasm</location>
    </subcellularLocation>
</comment>
<evidence type="ECO:0000256" key="9">
    <source>
        <dbReference type="ARBA" id="ARBA00070675"/>
    </source>
</evidence>
<dbReference type="NCBIfam" id="NF003555">
    <property type="entry name" value="PRK05218.1"/>
    <property type="match status" value="1"/>
</dbReference>
<evidence type="ECO:0000256" key="1">
    <source>
        <dbReference type="ARBA" id="ARBA00004496"/>
    </source>
</evidence>
<comment type="caution">
    <text evidence="10">Lacks conserved residue(s) required for the propagation of feature annotation.</text>
</comment>
<keyword evidence="14" id="KW-1185">Reference proteome</keyword>
<dbReference type="GO" id="GO:0051082">
    <property type="term" value="F:unfolded protein binding"/>
    <property type="evidence" value="ECO:0007669"/>
    <property type="project" value="UniProtKB-UniRule"/>
</dbReference>
<dbReference type="Pfam" id="PF13589">
    <property type="entry name" value="HATPase_c_3"/>
    <property type="match status" value="1"/>
</dbReference>
<evidence type="ECO:0000256" key="11">
    <source>
        <dbReference type="PIRSR" id="PIRSR002583-1"/>
    </source>
</evidence>
<dbReference type="FunFam" id="3.30.565.10:FF:000009">
    <property type="entry name" value="Molecular chaperone HtpG"/>
    <property type="match status" value="1"/>
</dbReference>
<dbReference type="GO" id="GO:0005524">
    <property type="term" value="F:ATP binding"/>
    <property type="evidence" value="ECO:0007669"/>
    <property type="project" value="UniProtKB-UniRule"/>
</dbReference>
<feature type="region of interest" description="A; substrate-binding" evidence="10">
    <location>
        <begin position="1"/>
        <end position="321"/>
    </location>
</feature>
<evidence type="ECO:0000256" key="8">
    <source>
        <dbReference type="ARBA" id="ARBA00058590"/>
    </source>
</evidence>
<keyword evidence="5 10" id="KW-0067">ATP-binding</keyword>
<organism evidence="13 14">
    <name type="scientific">Nitratiruptor tergarcus DSM 16512</name>
    <dbReference type="NCBI Taxonomy" id="1069081"/>
    <lineage>
        <taxon>Bacteria</taxon>
        <taxon>Pseudomonadati</taxon>
        <taxon>Campylobacterota</taxon>
        <taxon>Epsilonproteobacteria</taxon>
        <taxon>Nautiliales</taxon>
        <taxon>Nitratiruptoraceae</taxon>
        <taxon>Nitratiruptor</taxon>
    </lineage>
</organism>
<reference evidence="14" key="1">
    <citation type="submission" date="2017-04" db="EMBL/GenBank/DDBJ databases">
        <authorList>
            <person name="Varghese N."/>
            <person name="Submissions S."/>
        </authorList>
    </citation>
    <scope>NUCLEOTIDE SEQUENCE [LARGE SCALE GENOMIC DNA]</scope>
    <source>
        <strain evidence="14">DSM 16512</strain>
    </source>
</reference>
<comment type="subunit">
    <text evidence="10">Homodimer.</text>
</comment>
<dbReference type="PRINTS" id="PR00775">
    <property type="entry name" value="HEATSHOCK90"/>
</dbReference>
<protein>
    <recommendedName>
        <fullName evidence="9 10">Chaperone protein HtpG</fullName>
    </recommendedName>
    <alternativeName>
        <fullName evidence="10">Heat shock protein HtpG</fullName>
    </alternativeName>
    <alternativeName>
        <fullName evidence="10">High temperature protein G</fullName>
    </alternativeName>
</protein>
<dbReference type="CDD" id="cd16927">
    <property type="entry name" value="HATPase_Hsp90-like"/>
    <property type="match status" value="1"/>
</dbReference>
<dbReference type="SUPFAM" id="SSF55874">
    <property type="entry name" value="ATPase domain of HSP90 chaperone/DNA topoisomerase II/histidine kinase"/>
    <property type="match status" value="1"/>
</dbReference>
<feature type="binding site" evidence="11">
    <location>
        <begin position="118"/>
        <end position="123"/>
    </location>
    <ligand>
        <name>ATP</name>
        <dbReference type="ChEBI" id="CHEBI:30616"/>
    </ligand>
</feature>